<feature type="compositionally biased region" description="Basic and acidic residues" evidence="3">
    <location>
        <begin position="237"/>
        <end position="247"/>
    </location>
</feature>
<dbReference type="Pfam" id="PF04780">
    <property type="entry name" value="DUF629"/>
    <property type="match status" value="1"/>
</dbReference>
<feature type="compositionally biased region" description="Polar residues" evidence="3">
    <location>
        <begin position="222"/>
        <end position="236"/>
    </location>
</feature>
<evidence type="ECO:0000256" key="2">
    <source>
        <dbReference type="ARBA" id="ARBA00022801"/>
    </source>
</evidence>
<feature type="region of interest" description="Disordered" evidence="3">
    <location>
        <begin position="212"/>
        <end position="247"/>
    </location>
</feature>
<dbReference type="EMBL" id="KV863441">
    <property type="protein sequence ID" value="ONK55473.1"/>
    <property type="molecule type" value="Genomic_DNA"/>
</dbReference>
<dbReference type="PANTHER" id="PTHR22975:SF9">
    <property type="entry name" value="ECHINUS SPLICE FORM 3"/>
    <property type="match status" value="1"/>
</dbReference>
<protein>
    <recommendedName>
        <fullName evidence="4">C2H2-type domain-containing protein</fullName>
    </recommendedName>
</protein>
<keyword evidence="2" id="KW-0378">Hydrolase</keyword>
<dbReference type="InterPro" id="IPR013087">
    <property type="entry name" value="Znf_C2H2_type"/>
</dbReference>
<reference evidence="6" key="1">
    <citation type="journal article" date="2017" name="Nat. Commun.">
        <title>The asparagus genome sheds light on the origin and evolution of a young Y chromosome.</title>
        <authorList>
            <person name="Harkess A."/>
            <person name="Zhou J."/>
            <person name="Xu C."/>
            <person name="Bowers J.E."/>
            <person name="Van der Hulst R."/>
            <person name="Ayyampalayam S."/>
            <person name="Mercati F."/>
            <person name="Riccardi P."/>
            <person name="McKain M.R."/>
            <person name="Kakrana A."/>
            <person name="Tang H."/>
            <person name="Ray J."/>
            <person name="Groenendijk J."/>
            <person name="Arikit S."/>
            <person name="Mathioni S.M."/>
            <person name="Nakano M."/>
            <person name="Shan H."/>
            <person name="Telgmann-Rauber A."/>
            <person name="Kanno A."/>
            <person name="Yue Z."/>
            <person name="Chen H."/>
            <person name="Li W."/>
            <person name="Chen Y."/>
            <person name="Xu X."/>
            <person name="Zhang Y."/>
            <person name="Luo S."/>
            <person name="Chen H."/>
            <person name="Gao J."/>
            <person name="Mao Z."/>
            <person name="Pires J.C."/>
            <person name="Luo M."/>
            <person name="Kudrna D."/>
            <person name="Wing R.A."/>
            <person name="Meyers B.C."/>
            <person name="Yi K."/>
            <person name="Kong H."/>
            <person name="Lavrijsen P."/>
            <person name="Sunseri F."/>
            <person name="Falavigna A."/>
            <person name="Ye Y."/>
            <person name="Leebens-Mack J.H."/>
            <person name="Chen G."/>
        </authorList>
    </citation>
    <scope>NUCLEOTIDE SEQUENCE [LARGE SCALE GENOMIC DNA]</scope>
    <source>
        <strain evidence="6">cv. DH0086</strain>
    </source>
</reference>
<gene>
    <name evidence="5" type="ORF">A4U43_UnF2660</name>
</gene>
<dbReference type="Gramene" id="ONK55473">
    <property type="protein sequence ID" value="ONK55473"/>
    <property type="gene ID" value="A4U43_UnF2660"/>
</dbReference>
<name>A0A1R3L775_ASPOF</name>
<dbReference type="InterPro" id="IPR006865">
    <property type="entry name" value="DUF629"/>
</dbReference>
<proteinExistence type="predicted"/>
<feature type="compositionally biased region" description="Basic and acidic residues" evidence="3">
    <location>
        <begin position="874"/>
        <end position="888"/>
    </location>
</feature>
<keyword evidence="1" id="KW-0833">Ubl conjugation pathway</keyword>
<keyword evidence="6" id="KW-1185">Reference proteome</keyword>
<feature type="region of interest" description="Disordered" evidence="3">
    <location>
        <begin position="874"/>
        <end position="908"/>
    </location>
</feature>
<feature type="region of interest" description="Disordered" evidence="3">
    <location>
        <begin position="94"/>
        <end position="116"/>
    </location>
</feature>
<dbReference type="Pfam" id="PF04781">
    <property type="entry name" value="DUF627"/>
    <property type="match status" value="1"/>
</dbReference>
<dbReference type="OMA" id="CQSPICI"/>
<dbReference type="AlphaFoldDB" id="A0A1R3L775"/>
<dbReference type="Proteomes" id="UP000243459">
    <property type="component" value="Unassembled WGS sequence"/>
</dbReference>
<feature type="region of interest" description="Disordered" evidence="3">
    <location>
        <begin position="409"/>
        <end position="432"/>
    </location>
</feature>
<dbReference type="InterPro" id="IPR052398">
    <property type="entry name" value="Ubiquitin_hydrolase_53/54"/>
</dbReference>
<accession>A0A1R3L775</accession>
<evidence type="ECO:0000256" key="1">
    <source>
        <dbReference type="ARBA" id="ARBA00022786"/>
    </source>
</evidence>
<dbReference type="PROSITE" id="PS00028">
    <property type="entry name" value="ZINC_FINGER_C2H2_1"/>
    <property type="match status" value="1"/>
</dbReference>
<feature type="compositionally biased region" description="Polar residues" evidence="3">
    <location>
        <begin position="107"/>
        <end position="116"/>
    </location>
</feature>
<dbReference type="PANTHER" id="PTHR22975">
    <property type="entry name" value="UBIQUITIN SPECIFIC PROTEINASE"/>
    <property type="match status" value="1"/>
</dbReference>
<evidence type="ECO:0000313" key="6">
    <source>
        <dbReference type="Proteomes" id="UP000243459"/>
    </source>
</evidence>
<feature type="domain" description="C2H2-type" evidence="4">
    <location>
        <begin position="315"/>
        <end position="336"/>
    </location>
</feature>
<evidence type="ECO:0000259" key="4">
    <source>
        <dbReference type="PROSITE" id="PS00028"/>
    </source>
</evidence>
<dbReference type="InterPro" id="IPR006866">
    <property type="entry name" value="DUF627_N"/>
</dbReference>
<organism evidence="5 6">
    <name type="scientific">Asparagus officinalis</name>
    <name type="common">Garden asparagus</name>
    <dbReference type="NCBI Taxonomy" id="4686"/>
    <lineage>
        <taxon>Eukaryota</taxon>
        <taxon>Viridiplantae</taxon>
        <taxon>Streptophyta</taxon>
        <taxon>Embryophyta</taxon>
        <taxon>Tracheophyta</taxon>
        <taxon>Spermatophyta</taxon>
        <taxon>Magnoliopsida</taxon>
        <taxon>Liliopsida</taxon>
        <taxon>Asparagales</taxon>
        <taxon>Asparagaceae</taxon>
        <taxon>Asparagoideae</taxon>
        <taxon>Asparagus</taxon>
    </lineage>
</organism>
<evidence type="ECO:0000313" key="5">
    <source>
        <dbReference type="EMBL" id="ONK55473.1"/>
    </source>
</evidence>
<sequence length="923" mass="103539">MKEACARHQDSSPLLHRVHGTISVKIASLLDDPNAKLRHLRSAIESARRAVSLSPNSVEFAHFYANLMYEAAAADPNGRGYEEVVQECERALSIPDPIDPGKESLQDDAQQKSSTPEARIAHVHQELRALIQKSNIASISNWMKNLGNGGNSGGEEKFRLIPMRRLSSSNEDPMEVRLVQAPRRPNEIKKATKTEEDRRKEIEVRVAAARILQQRKSESPNEDSLSTTSQGAQQQRSAERRKLMNSKKLSERMEQVKAYWNSLSVEKRLGFMAVNVVDVRAHYSCSKDGMAAYDVLSEAFGFVEGNEGSWEFWVCCRCNEKFRDSDSHMQHMVQEHMGSLQAKLQTVLPQQVEGEWVELLLNDTIWKPIDVFSAAKMLGHDEETHEQCQLVEGAIIDKDSEGKDCVSEYWSSKDNSDSSSSLSTQLGESNGSISNSNGNGCNGFATECKGADLPDSCISFLDVDDNPRRWPVADDPERSKLLERIQGMFQLLVKHKSLSVGHLNKVIQFAMDEIQSPACICFLGASQLRKVLKFLQELSQSCGLNRYSSGDKDSAASTVVCDANGADSGSHRCDFLLNGVGLSYDPPSSLLIDGPVFHGKKNDIDEGVPDTDAVISWLFAGPSSGDELISWTRMREEKSHQGLEILRMLDKEFGAVQSMCEKKCEHLSYEEALQTVENLCVEEFKKREKQDEKPAVHQSYEALLRKRQEELLERDNEVMMFDSTRFELEALSNLLKEAQTLNVSQFGYDEAVSGVTSRLCELECGDEDVWRVHDFVQQGDTCIEIAIQRQKEQLSVELNKIDAKIMKNVNNMQQLELKLGPTSALDYRSIVLPLVKSFLRLHLEELVDKDAAEKSEAAREAFLAELALAEKKNISKGGDSKQSHEKLKDRKKSKDNRKTKDIKVVGSSEQIAFHQKPLEQSVF</sequence>
<dbReference type="GO" id="GO:0016787">
    <property type="term" value="F:hydrolase activity"/>
    <property type="evidence" value="ECO:0007669"/>
    <property type="project" value="UniProtKB-KW"/>
</dbReference>
<evidence type="ECO:0000256" key="3">
    <source>
        <dbReference type="SAM" id="MobiDB-lite"/>
    </source>
</evidence>